<protein>
    <submittedName>
        <fullName evidence="1">Uncharacterized protein</fullName>
    </submittedName>
</protein>
<proteinExistence type="predicted"/>
<dbReference type="RefSeq" id="WP_349876197.1">
    <property type="nucleotide sequence ID" value="NZ_CP157974.1"/>
</dbReference>
<accession>A0AAU7QU30</accession>
<dbReference type="EMBL" id="CP157974">
    <property type="protein sequence ID" value="XBT79717.1"/>
    <property type="molecule type" value="Genomic_DNA"/>
</dbReference>
<organism evidence="1">
    <name type="scientific">Micromonospora sp. HUAS YX12</name>
    <dbReference type="NCBI Taxonomy" id="3156396"/>
    <lineage>
        <taxon>Bacteria</taxon>
        <taxon>Bacillati</taxon>
        <taxon>Actinomycetota</taxon>
        <taxon>Actinomycetes</taxon>
        <taxon>Micromonosporales</taxon>
        <taxon>Micromonosporaceae</taxon>
        <taxon>Micromonospora</taxon>
    </lineage>
</organism>
<gene>
    <name evidence="1" type="ORF">ABIH81_18830</name>
</gene>
<dbReference type="AlphaFoldDB" id="A0AAU7QU30"/>
<sequence>MTVETRKQADPTVRTEELQRRDQVLLFGQVVEIADVQQVREFPTCVNLVILPTGGGQPRETLVPRDMLLLGLRLPRLVPTACQGCKCVVKLPVDLAHGQPPAVLCGRCRGRIVEGTAQWTQQPVPAGRY</sequence>
<evidence type="ECO:0000313" key="1">
    <source>
        <dbReference type="EMBL" id="XBT79717.1"/>
    </source>
</evidence>
<reference evidence="1" key="1">
    <citation type="submission" date="2024-06" db="EMBL/GenBank/DDBJ databases">
        <title>Micromonospora sp. strain HUAS YX12 genome sequences.</title>
        <authorList>
            <person name="Mo P."/>
        </authorList>
    </citation>
    <scope>NUCLEOTIDE SEQUENCE</scope>
    <source>
        <strain evidence="1">HUAS YX12</strain>
    </source>
</reference>
<name>A0AAU7QU30_9ACTN</name>